<dbReference type="CDD" id="cd06223">
    <property type="entry name" value="PRTases_typeI"/>
    <property type="match status" value="1"/>
</dbReference>
<dbReference type="InterPro" id="IPR000836">
    <property type="entry name" value="PRTase_dom"/>
</dbReference>
<dbReference type="KEGG" id="bbae:FRD01_00470"/>
<keyword evidence="3" id="KW-1185">Reference proteome</keyword>
<accession>A0A5B8XQS5</accession>
<sequence>MFDLVFPHMCGACREFIKAAGICKICKNALFELGGGCEVCLEALDEEGRCANCETRPPVFKRLLAAWEYDGVAVEVLLRTKSSGDLTDLKSLVAEFKRTDACRTALGLGFHVAPVPALDAKVRKDGFELTTQIAKWCGFKARWPLKKVRDTLAQKGLDRGERELNVVGAFESKPVSGSWLLLDDVVTTGATMNSAAQALLDAGATEVFGLSLARTINLKEGAI</sequence>
<reference evidence="2 3" key="1">
    <citation type="submission" date="2019-08" db="EMBL/GenBank/DDBJ databases">
        <authorList>
            <person name="Liang Q."/>
        </authorList>
    </citation>
    <scope>NUCLEOTIDE SEQUENCE [LARGE SCALE GENOMIC DNA]</scope>
    <source>
        <strain evidence="2 3">V1718</strain>
    </source>
</reference>
<dbReference type="PANTHER" id="PTHR47505:SF1">
    <property type="entry name" value="DNA UTILIZATION PROTEIN YHGH"/>
    <property type="match status" value="1"/>
</dbReference>
<evidence type="ECO:0000313" key="2">
    <source>
        <dbReference type="EMBL" id="QED25759.1"/>
    </source>
</evidence>
<dbReference type="RefSeq" id="WP_146956614.1">
    <property type="nucleotide sequence ID" value="NZ_CP042467.1"/>
</dbReference>
<evidence type="ECO:0000313" key="3">
    <source>
        <dbReference type="Proteomes" id="UP000321595"/>
    </source>
</evidence>
<organism evidence="2 3">
    <name type="scientific">Microvenator marinus</name>
    <dbReference type="NCBI Taxonomy" id="2600177"/>
    <lineage>
        <taxon>Bacteria</taxon>
        <taxon>Deltaproteobacteria</taxon>
        <taxon>Bradymonadales</taxon>
        <taxon>Microvenatoraceae</taxon>
        <taxon>Microvenator</taxon>
    </lineage>
</organism>
<dbReference type="AlphaFoldDB" id="A0A5B8XQS5"/>
<protein>
    <submittedName>
        <fullName evidence="2">ComF family protein</fullName>
    </submittedName>
</protein>
<name>A0A5B8XQS5_9DELT</name>
<evidence type="ECO:0000256" key="1">
    <source>
        <dbReference type="ARBA" id="ARBA00008007"/>
    </source>
</evidence>
<dbReference type="EMBL" id="CP042467">
    <property type="protein sequence ID" value="QED25759.1"/>
    <property type="molecule type" value="Genomic_DNA"/>
</dbReference>
<dbReference type="InterPro" id="IPR029057">
    <property type="entry name" value="PRTase-like"/>
</dbReference>
<dbReference type="InterPro" id="IPR051910">
    <property type="entry name" value="ComF/GntX_DNA_util-trans"/>
</dbReference>
<proteinExistence type="inferred from homology"/>
<gene>
    <name evidence="2" type="ORF">FRD01_00470</name>
</gene>
<dbReference type="Gene3D" id="3.40.50.2020">
    <property type="match status" value="1"/>
</dbReference>
<dbReference type="PANTHER" id="PTHR47505">
    <property type="entry name" value="DNA UTILIZATION PROTEIN YHGH"/>
    <property type="match status" value="1"/>
</dbReference>
<dbReference type="SUPFAM" id="SSF53271">
    <property type="entry name" value="PRTase-like"/>
    <property type="match status" value="1"/>
</dbReference>
<dbReference type="Proteomes" id="UP000321595">
    <property type="component" value="Chromosome"/>
</dbReference>
<comment type="similarity">
    <text evidence="1">Belongs to the ComF/GntX family.</text>
</comment>
<dbReference type="OrthoDB" id="9779910at2"/>